<gene>
    <name evidence="2" type="ORF">OLEA9_A044645</name>
</gene>
<organism evidence="2 3">
    <name type="scientific">Olea europaea subsp. europaea</name>
    <dbReference type="NCBI Taxonomy" id="158383"/>
    <lineage>
        <taxon>Eukaryota</taxon>
        <taxon>Viridiplantae</taxon>
        <taxon>Streptophyta</taxon>
        <taxon>Embryophyta</taxon>
        <taxon>Tracheophyta</taxon>
        <taxon>Spermatophyta</taxon>
        <taxon>Magnoliopsida</taxon>
        <taxon>eudicotyledons</taxon>
        <taxon>Gunneridae</taxon>
        <taxon>Pentapetalae</taxon>
        <taxon>asterids</taxon>
        <taxon>lamiids</taxon>
        <taxon>Lamiales</taxon>
        <taxon>Oleaceae</taxon>
        <taxon>Oleeae</taxon>
        <taxon>Olea</taxon>
    </lineage>
</organism>
<dbReference type="Proteomes" id="UP000594638">
    <property type="component" value="Unassembled WGS sequence"/>
</dbReference>
<reference evidence="2 3" key="1">
    <citation type="submission" date="2019-12" db="EMBL/GenBank/DDBJ databases">
        <authorList>
            <person name="Alioto T."/>
            <person name="Alioto T."/>
            <person name="Gomez Garrido J."/>
        </authorList>
    </citation>
    <scope>NUCLEOTIDE SEQUENCE [LARGE SCALE GENOMIC DNA]</scope>
</reference>
<dbReference type="Gramene" id="OE9A044645T1">
    <property type="protein sequence ID" value="OE9A044645C1"/>
    <property type="gene ID" value="OE9A044645"/>
</dbReference>
<dbReference type="OrthoDB" id="1930729at2759"/>
<dbReference type="Pfam" id="PF09331">
    <property type="entry name" value="DUF1985"/>
    <property type="match status" value="1"/>
</dbReference>
<dbReference type="EMBL" id="CACTIH010000016">
    <property type="protein sequence ID" value="CAA2934568.1"/>
    <property type="molecule type" value="Genomic_DNA"/>
</dbReference>
<feature type="domain" description="DUF1985" evidence="1">
    <location>
        <begin position="77"/>
        <end position="217"/>
    </location>
</feature>
<dbReference type="AlphaFoldDB" id="A0A8S0PB79"/>
<name>A0A8S0PB79_OLEEU</name>
<proteinExistence type="predicted"/>
<keyword evidence="3" id="KW-1185">Reference proteome</keyword>
<dbReference type="PANTHER" id="PTHR48449">
    <property type="entry name" value="DUF1985 DOMAIN-CONTAINING PROTEIN"/>
    <property type="match status" value="1"/>
</dbReference>
<dbReference type="PANTHER" id="PTHR48449:SF1">
    <property type="entry name" value="DUF1985 DOMAIN-CONTAINING PROTEIN"/>
    <property type="match status" value="1"/>
</dbReference>
<evidence type="ECO:0000313" key="2">
    <source>
        <dbReference type="EMBL" id="CAA2934568.1"/>
    </source>
</evidence>
<protein>
    <recommendedName>
        <fullName evidence="1">DUF1985 domain-containing protein</fullName>
    </recommendedName>
</protein>
<comment type="caution">
    <text evidence="2">The sequence shown here is derived from an EMBL/GenBank/DDBJ whole genome shotgun (WGS) entry which is preliminary data.</text>
</comment>
<accession>A0A8S0PB79</accession>
<dbReference type="InterPro" id="IPR015410">
    <property type="entry name" value="DUF1985"/>
</dbReference>
<evidence type="ECO:0000313" key="3">
    <source>
        <dbReference type="Proteomes" id="UP000594638"/>
    </source>
</evidence>
<evidence type="ECO:0000259" key="1">
    <source>
        <dbReference type="Pfam" id="PF09331"/>
    </source>
</evidence>
<sequence>MVDPVNESILGWLIDKGAKQGRALLCLWAMYMKGWAEINVHATPVRRGKRKHEESLTKSHMKKSATSSVTLRKVQSNKVQYPNEEEIWFNVSGRYIRFSISEFCLVTELKCSGDTDTQVFENRHSKLKAKYFSQVDTGTHEDVKDTFLSACQMPDLNLVEALPDNDVAMFGVLYFLTAYLFPRDYKKVVDHFLFVLVEDFNEINSFSWGKLLFQITLGALRDGLSRRTPHYRLRGMIVAFQAWI</sequence>